<dbReference type="EMBL" id="JANIPJ010000008">
    <property type="protein sequence ID" value="MCR2804730.1"/>
    <property type="molecule type" value="Genomic_DNA"/>
</dbReference>
<name>A0A9X2MQV8_9BACL</name>
<dbReference type="SUPFAM" id="SSF49785">
    <property type="entry name" value="Galactose-binding domain-like"/>
    <property type="match status" value="1"/>
</dbReference>
<dbReference type="Pfam" id="PF00703">
    <property type="entry name" value="Glyco_hydro_2"/>
    <property type="match status" value="1"/>
</dbReference>
<dbReference type="PANTHER" id="PTHR46323">
    <property type="entry name" value="BETA-GALACTOSIDASE"/>
    <property type="match status" value="1"/>
</dbReference>
<dbReference type="SUPFAM" id="SSF51445">
    <property type="entry name" value="(Trans)glycosidases"/>
    <property type="match status" value="1"/>
</dbReference>
<evidence type="ECO:0000256" key="7">
    <source>
        <dbReference type="ARBA" id="ARBA00032230"/>
    </source>
</evidence>
<dbReference type="FunFam" id="3.20.20.80:FF:000018">
    <property type="entry name" value="Beta-galactosidase"/>
    <property type="match status" value="1"/>
</dbReference>
<dbReference type="InterPro" id="IPR023230">
    <property type="entry name" value="Glyco_hydro_2_CS"/>
</dbReference>
<dbReference type="Pfam" id="PF02837">
    <property type="entry name" value="Glyco_hydro_2_N"/>
    <property type="match status" value="1"/>
</dbReference>
<dbReference type="GO" id="GO:0009341">
    <property type="term" value="C:beta-galactosidase complex"/>
    <property type="evidence" value="ECO:0007669"/>
    <property type="project" value="InterPro"/>
</dbReference>
<evidence type="ECO:0000256" key="4">
    <source>
        <dbReference type="ARBA" id="ARBA00013303"/>
    </source>
</evidence>
<dbReference type="Gene3D" id="2.70.98.10">
    <property type="match status" value="1"/>
</dbReference>
<dbReference type="InterPro" id="IPR032312">
    <property type="entry name" value="LacZ_4"/>
</dbReference>
<dbReference type="PROSITE" id="PS00719">
    <property type="entry name" value="GLYCOSYL_HYDROL_F2_1"/>
    <property type="match status" value="1"/>
</dbReference>
<evidence type="ECO:0000256" key="1">
    <source>
        <dbReference type="ARBA" id="ARBA00001412"/>
    </source>
</evidence>
<dbReference type="Pfam" id="PF16353">
    <property type="entry name" value="LacZ_4"/>
    <property type="match status" value="1"/>
</dbReference>
<dbReference type="Gene3D" id="2.60.40.10">
    <property type="entry name" value="Immunoglobulins"/>
    <property type="match status" value="2"/>
</dbReference>
<dbReference type="InterPro" id="IPR004199">
    <property type="entry name" value="B-gal_small/dom_5"/>
</dbReference>
<dbReference type="PANTHER" id="PTHR46323:SF2">
    <property type="entry name" value="BETA-GALACTOSIDASE"/>
    <property type="match status" value="1"/>
</dbReference>
<protein>
    <recommendedName>
        <fullName evidence="4 8">Beta-galactosidase</fullName>
        <ecNumber evidence="3 8">3.2.1.23</ecNumber>
    </recommendedName>
    <alternativeName>
        <fullName evidence="7 8">Lactase</fullName>
    </alternativeName>
</protein>
<dbReference type="Pfam" id="PF02836">
    <property type="entry name" value="Glyco_hydro_2_C"/>
    <property type="match status" value="1"/>
</dbReference>
<dbReference type="InterPro" id="IPR006104">
    <property type="entry name" value="Glyco_hydro_2_N"/>
</dbReference>
<dbReference type="InterPro" id="IPR006101">
    <property type="entry name" value="Glyco_hydro_2"/>
</dbReference>
<dbReference type="Gene3D" id="2.60.120.260">
    <property type="entry name" value="Galactose-binding domain-like"/>
    <property type="match status" value="1"/>
</dbReference>
<evidence type="ECO:0000256" key="8">
    <source>
        <dbReference type="RuleBase" id="RU361154"/>
    </source>
</evidence>
<dbReference type="EC" id="3.2.1.23" evidence="3 8"/>
<dbReference type="PRINTS" id="PR00132">
    <property type="entry name" value="GLHYDRLASE2"/>
</dbReference>
<dbReference type="SMART" id="SM01038">
    <property type="entry name" value="Bgal_small_N"/>
    <property type="match status" value="1"/>
</dbReference>
<evidence type="ECO:0000313" key="10">
    <source>
        <dbReference type="EMBL" id="MCR2804730.1"/>
    </source>
</evidence>
<accession>A0A9X2MQV8</accession>
<dbReference type="InterPro" id="IPR013783">
    <property type="entry name" value="Ig-like_fold"/>
</dbReference>
<keyword evidence="5 8" id="KW-0378">Hydrolase</keyword>
<keyword evidence="6 8" id="KW-0326">Glycosidase</keyword>
<evidence type="ECO:0000256" key="5">
    <source>
        <dbReference type="ARBA" id="ARBA00022801"/>
    </source>
</evidence>
<dbReference type="InterPro" id="IPR011013">
    <property type="entry name" value="Gal_mutarotase_sf_dom"/>
</dbReference>
<evidence type="ECO:0000259" key="9">
    <source>
        <dbReference type="SMART" id="SM01038"/>
    </source>
</evidence>
<dbReference type="InterPro" id="IPR050347">
    <property type="entry name" value="Bact_Beta-galactosidase"/>
</dbReference>
<dbReference type="Gene3D" id="3.20.20.80">
    <property type="entry name" value="Glycosidases"/>
    <property type="match status" value="1"/>
</dbReference>
<dbReference type="InterPro" id="IPR017853">
    <property type="entry name" value="GH"/>
</dbReference>
<comment type="similarity">
    <text evidence="2 8">Belongs to the glycosyl hydrolase 2 family.</text>
</comment>
<dbReference type="InterPro" id="IPR008979">
    <property type="entry name" value="Galactose-bd-like_sf"/>
</dbReference>
<proteinExistence type="inferred from homology"/>
<reference evidence="10" key="1">
    <citation type="submission" date="2022-08" db="EMBL/GenBank/DDBJ databases">
        <title>The genomic sequence of strain Paenibacillus sp. SCIV0701.</title>
        <authorList>
            <person name="Zhao H."/>
        </authorList>
    </citation>
    <scope>NUCLEOTIDE SEQUENCE</scope>
    <source>
        <strain evidence="10">SCIV0701</strain>
    </source>
</reference>
<evidence type="ECO:0000313" key="11">
    <source>
        <dbReference type="Proteomes" id="UP001141950"/>
    </source>
</evidence>
<dbReference type="Proteomes" id="UP001141950">
    <property type="component" value="Unassembled WGS sequence"/>
</dbReference>
<dbReference type="InterPro" id="IPR014718">
    <property type="entry name" value="GH-type_carb-bd"/>
</dbReference>
<dbReference type="InterPro" id="IPR006102">
    <property type="entry name" value="Ig-like_GH2"/>
</dbReference>
<evidence type="ECO:0000256" key="2">
    <source>
        <dbReference type="ARBA" id="ARBA00007401"/>
    </source>
</evidence>
<dbReference type="AlphaFoldDB" id="A0A9X2MQV8"/>
<dbReference type="RefSeq" id="WP_257446003.1">
    <property type="nucleotide sequence ID" value="NZ_JANIPJ010000008.1"/>
</dbReference>
<evidence type="ECO:0000256" key="6">
    <source>
        <dbReference type="ARBA" id="ARBA00023295"/>
    </source>
</evidence>
<gene>
    <name evidence="10" type="ORF">NQZ67_12655</name>
</gene>
<dbReference type="GO" id="GO:0030246">
    <property type="term" value="F:carbohydrate binding"/>
    <property type="evidence" value="ECO:0007669"/>
    <property type="project" value="InterPro"/>
</dbReference>
<dbReference type="InterPro" id="IPR006103">
    <property type="entry name" value="Glyco_hydro_2_cat"/>
</dbReference>
<dbReference type="Pfam" id="PF02929">
    <property type="entry name" value="Bgal_small_N"/>
    <property type="match status" value="1"/>
</dbReference>
<keyword evidence="11" id="KW-1185">Reference proteome</keyword>
<dbReference type="PROSITE" id="PS00608">
    <property type="entry name" value="GLYCOSYL_HYDROL_F2_2"/>
    <property type="match status" value="1"/>
</dbReference>
<dbReference type="SUPFAM" id="SSF74650">
    <property type="entry name" value="Galactose mutarotase-like"/>
    <property type="match status" value="1"/>
</dbReference>
<organism evidence="10 11">
    <name type="scientific">Paenibacillus soyae</name>
    <dbReference type="NCBI Taxonomy" id="2969249"/>
    <lineage>
        <taxon>Bacteria</taxon>
        <taxon>Bacillati</taxon>
        <taxon>Bacillota</taxon>
        <taxon>Bacilli</taxon>
        <taxon>Bacillales</taxon>
        <taxon>Paenibacillaceae</taxon>
        <taxon>Paenibacillus</taxon>
    </lineage>
</organism>
<comment type="caution">
    <text evidence="10">The sequence shown here is derived from an EMBL/GenBank/DDBJ whole genome shotgun (WGS) entry which is preliminary data.</text>
</comment>
<feature type="domain" description="Beta galactosidase small chain/" evidence="9">
    <location>
        <begin position="727"/>
        <end position="998"/>
    </location>
</feature>
<dbReference type="InterPro" id="IPR036156">
    <property type="entry name" value="Beta-gal/glucu_dom_sf"/>
</dbReference>
<comment type="catalytic activity">
    <reaction evidence="1 8">
        <text>Hydrolysis of terminal non-reducing beta-D-galactose residues in beta-D-galactosides.</text>
        <dbReference type="EC" id="3.2.1.23"/>
    </reaction>
</comment>
<sequence>MLHLTKYWDDLHVLHVNREEPRAHYIPYADERSAQSAKRGQSPLYQTLNGQWKFRYYNSVHEVKDAFYEDGVDVSGWDDLLVPSCWQSNGYDQMHYSNVNYPFPCDPPFVPDRNPAGLYLRDFQVREEWLGKQKHVVFEGVNSCFYLWVNGSFVGYSQGSRMPAEFDLTPYLRDGSNRMAVMVLKWSDGSYLEDQDAWRYSGIFRDVYLLARSESRVRDVFYRADLSEGLDQSVVQCTIDTVGSVDVTIQLVDASGVKQGEASGTIDGSATFSLTVEQPELWHAERPYLYSLFVTGGGEVLHFKVGMRKVEVRDGVFLINGQAVKLKGVNRHDSHPELGQTIPLKHMIQDLHLMKRHNVNTVRTSHYPNDSRFLDLCDELGFYVIDEADLECHGVLHAGDYHMLTKDPAWEAAFIERAIRMVERDKNHACIVMWSMGNESGYGVNHIAMARWTKERDSSRVIHYEGAALKYNGHPDTDCLDVNSRMYATVQELLDYATNESLNKPLLQCEYSHAMGNSCGDLQDYWDVIYKYPKLMGGCVWEWCDHGIKAVSPEGEAYFAYGGDFGDKPSDGNFCIDGLVSPDRIPHTNLLELKKVIAPVLLEAEELSKGLVRVTNRYDFIDLSDCVMAWKVERDGETMEQGLLPVLHTAPKQSEVIEVPYTIPAEGGRWFLQITVMQSRDTRWAAAGHELTSEQFELPAPHSSMDQETTIAWKPSLKVRTEGSEVTIEGFDFLHVFDLQAGTFTRVTKHGVPLLQGMPKFHIWRAPADNDRKIKVFWRQEGYDRIETKVYRSEMTLAAADKVRFEVEFSLGGYIKLPILRGTSIWEIDGEGVITVAAEMKVREELPYLPRIGLQWMMPGGNEELEYFGYGPHESYVDKRRSVRKGKYALTVDEMYQSYVVPQENGSRYGTEWATVSNALGMGLKFTSPGSSYSFQALHYTPEDLTEAMHTYELKRRKETIVHLDHRMNGIGSSSCGTDLLEAYQLSDKEFAFKLEIAPVMKEDE</sequence>
<dbReference type="GO" id="GO:0005990">
    <property type="term" value="P:lactose catabolic process"/>
    <property type="evidence" value="ECO:0007669"/>
    <property type="project" value="TreeGrafter"/>
</dbReference>
<evidence type="ECO:0000256" key="3">
    <source>
        <dbReference type="ARBA" id="ARBA00012756"/>
    </source>
</evidence>
<dbReference type="InterPro" id="IPR023232">
    <property type="entry name" value="Glyco_hydro_2_AS"/>
</dbReference>
<dbReference type="GO" id="GO:0004565">
    <property type="term" value="F:beta-galactosidase activity"/>
    <property type="evidence" value="ECO:0007669"/>
    <property type="project" value="UniProtKB-EC"/>
</dbReference>
<dbReference type="SUPFAM" id="SSF49303">
    <property type="entry name" value="beta-Galactosidase/glucuronidase domain"/>
    <property type="match status" value="2"/>
</dbReference>